<feature type="transmembrane region" description="Helical" evidence="9">
    <location>
        <begin position="60"/>
        <end position="85"/>
    </location>
</feature>
<evidence type="ECO:0000259" key="10">
    <source>
        <dbReference type="Pfam" id="PF02683"/>
    </source>
</evidence>
<dbReference type="InterPro" id="IPR051790">
    <property type="entry name" value="Cytochrome_c-biogenesis_DsbD"/>
</dbReference>
<name>X0TL48_9ZZZZ</name>
<feature type="transmembrane region" description="Helical" evidence="9">
    <location>
        <begin position="130"/>
        <end position="153"/>
    </location>
</feature>
<accession>X0TL48</accession>
<dbReference type="GO" id="GO:0016020">
    <property type="term" value="C:membrane"/>
    <property type="evidence" value="ECO:0007669"/>
    <property type="project" value="UniProtKB-SubCell"/>
</dbReference>
<evidence type="ECO:0000256" key="5">
    <source>
        <dbReference type="ARBA" id="ARBA00022640"/>
    </source>
</evidence>
<keyword evidence="5" id="KW-0934">Plastid</keyword>
<keyword evidence="7 9" id="KW-1133">Transmembrane helix</keyword>
<dbReference type="PANTHER" id="PTHR31272:SF6">
    <property type="entry name" value="CYTOCHROME C-TYPE BIOGENESIS CCDA-LIKE CHLOROPLASTIC PROTEIN"/>
    <property type="match status" value="1"/>
</dbReference>
<comment type="similarity">
    <text evidence="3">Belongs to the DsbD family.</text>
</comment>
<comment type="subcellular location">
    <subcellularLocation>
        <location evidence="1">Membrane</location>
        <topology evidence="1">Multi-pass membrane protein</topology>
    </subcellularLocation>
    <subcellularLocation>
        <location evidence="2">Plastid</location>
        <location evidence="2">Chloroplast</location>
    </subcellularLocation>
</comment>
<comment type="caution">
    <text evidence="11">The sequence shown here is derived from an EMBL/GenBank/DDBJ whole genome shotgun (WGS) entry which is preliminary data.</text>
</comment>
<feature type="transmembrane region" description="Helical" evidence="9">
    <location>
        <begin position="168"/>
        <end position="192"/>
    </location>
</feature>
<dbReference type="GO" id="GO:0017004">
    <property type="term" value="P:cytochrome complex assembly"/>
    <property type="evidence" value="ECO:0007669"/>
    <property type="project" value="InterPro"/>
</dbReference>
<evidence type="ECO:0000256" key="7">
    <source>
        <dbReference type="ARBA" id="ARBA00022989"/>
    </source>
</evidence>
<protein>
    <recommendedName>
        <fullName evidence="10">Cytochrome C biogenesis protein transmembrane domain-containing protein</fullName>
    </recommendedName>
</protein>
<evidence type="ECO:0000256" key="1">
    <source>
        <dbReference type="ARBA" id="ARBA00004141"/>
    </source>
</evidence>
<evidence type="ECO:0000313" key="11">
    <source>
        <dbReference type="EMBL" id="GAF87966.1"/>
    </source>
</evidence>
<dbReference type="Pfam" id="PF02683">
    <property type="entry name" value="DsbD_TM"/>
    <property type="match status" value="1"/>
</dbReference>
<gene>
    <name evidence="11" type="ORF">S01H1_29132</name>
</gene>
<dbReference type="EMBL" id="BARS01017848">
    <property type="protein sequence ID" value="GAF87966.1"/>
    <property type="molecule type" value="Genomic_DNA"/>
</dbReference>
<evidence type="ECO:0000256" key="9">
    <source>
        <dbReference type="SAM" id="Phobius"/>
    </source>
</evidence>
<evidence type="ECO:0000256" key="2">
    <source>
        <dbReference type="ARBA" id="ARBA00004229"/>
    </source>
</evidence>
<dbReference type="InterPro" id="IPR003834">
    <property type="entry name" value="Cyt_c_assmbl_TM_dom"/>
</dbReference>
<dbReference type="AlphaFoldDB" id="X0TL48"/>
<proteinExistence type="inferred from homology"/>
<sequence>MPELFTQLTRAVEGTWFIAIAASFVWGVLSILLSPCHLASIPLIVGFIDEQGRISTKRAFWISTLFAVGILVTIGVIGVVTATAGRMMGDVGKYGNYFVALIFFVVGLHLLGVIPIPWSGPGQIGMKRKGMLAAFILGLVFGIALGPCTFAYMAPMLGVTFKLASTNLAYGILLLLVYGIGHCSVIIFAGTFTEVVQRYMNWNEKSKGAVILKKICGVLVLLGG</sequence>
<keyword evidence="6 9" id="KW-0812">Transmembrane</keyword>
<keyword evidence="4" id="KW-0150">Chloroplast</keyword>
<evidence type="ECO:0000256" key="3">
    <source>
        <dbReference type="ARBA" id="ARBA00006143"/>
    </source>
</evidence>
<evidence type="ECO:0000256" key="6">
    <source>
        <dbReference type="ARBA" id="ARBA00022692"/>
    </source>
</evidence>
<feature type="transmembrane region" description="Helical" evidence="9">
    <location>
        <begin position="97"/>
        <end position="118"/>
    </location>
</feature>
<keyword evidence="8 9" id="KW-0472">Membrane</keyword>
<evidence type="ECO:0000256" key="4">
    <source>
        <dbReference type="ARBA" id="ARBA00022528"/>
    </source>
</evidence>
<dbReference type="PANTHER" id="PTHR31272">
    <property type="entry name" value="CYTOCHROME C-TYPE BIOGENESIS PROTEIN HI_1454-RELATED"/>
    <property type="match status" value="1"/>
</dbReference>
<feature type="transmembrane region" description="Helical" evidence="9">
    <location>
        <begin position="15"/>
        <end position="48"/>
    </location>
</feature>
<feature type="non-terminal residue" evidence="11">
    <location>
        <position position="224"/>
    </location>
</feature>
<feature type="domain" description="Cytochrome C biogenesis protein transmembrane" evidence="10">
    <location>
        <begin position="18"/>
        <end position="208"/>
    </location>
</feature>
<dbReference type="GO" id="GO:0009507">
    <property type="term" value="C:chloroplast"/>
    <property type="evidence" value="ECO:0007669"/>
    <property type="project" value="UniProtKB-SubCell"/>
</dbReference>
<organism evidence="11">
    <name type="scientific">marine sediment metagenome</name>
    <dbReference type="NCBI Taxonomy" id="412755"/>
    <lineage>
        <taxon>unclassified sequences</taxon>
        <taxon>metagenomes</taxon>
        <taxon>ecological metagenomes</taxon>
    </lineage>
</organism>
<evidence type="ECO:0000256" key="8">
    <source>
        <dbReference type="ARBA" id="ARBA00023136"/>
    </source>
</evidence>
<reference evidence="11" key="1">
    <citation type="journal article" date="2014" name="Front. Microbiol.">
        <title>High frequency of phylogenetically diverse reductive dehalogenase-homologous genes in deep subseafloor sedimentary metagenomes.</title>
        <authorList>
            <person name="Kawai M."/>
            <person name="Futagami T."/>
            <person name="Toyoda A."/>
            <person name="Takaki Y."/>
            <person name="Nishi S."/>
            <person name="Hori S."/>
            <person name="Arai W."/>
            <person name="Tsubouchi T."/>
            <person name="Morono Y."/>
            <person name="Uchiyama I."/>
            <person name="Ito T."/>
            <person name="Fujiyama A."/>
            <person name="Inagaki F."/>
            <person name="Takami H."/>
        </authorList>
    </citation>
    <scope>NUCLEOTIDE SEQUENCE</scope>
    <source>
        <strain evidence="11">Expedition CK06-06</strain>
    </source>
</reference>